<evidence type="ECO:0000256" key="2">
    <source>
        <dbReference type="ARBA" id="ARBA00010617"/>
    </source>
</evidence>
<dbReference type="AlphaFoldDB" id="A0A1S3YWJ8"/>
<dbReference type="GeneID" id="107780641"/>
<keyword evidence="6" id="KW-1133">Transmembrane helix</keyword>
<dbReference type="GO" id="GO:0005506">
    <property type="term" value="F:iron ion binding"/>
    <property type="evidence" value="ECO:0007669"/>
    <property type="project" value="InterPro"/>
</dbReference>
<reference evidence="7" key="1">
    <citation type="journal article" date="2014" name="Nat. Commun.">
        <title>The tobacco genome sequence and its comparison with those of tomato and potato.</title>
        <authorList>
            <person name="Sierro N."/>
            <person name="Battey J.N."/>
            <person name="Ouadi S."/>
            <person name="Bakaher N."/>
            <person name="Bovet L."/>
            <person name="Willig A."/>
            <person name="Goepfert S."/>
            <person name="Peitsch M.C."/>
            <person name="Ivanov N.V."/>
        </authorList>
    </citation>
    <scope>NUCLEOTIDE SEQUENCE [LARGE SCALE GENOMIC DNA]</scope>
</reference>
<comment type="cofactor">
    <cofactor evidence="1">
        <name>heme</name>
        <dbReference type="ChEBI" id="CHEBI:30413"/>
    </cofactor>
</comment>
<evidence type="ECO:0000313" key="8">
    <source>
        <dbReference type="RefSeq" id="XP_016456686.1"/>
    </source>
</evidence>
<dbReference type="OMA" id="ILWISEN"/>
<dbReference type="Proteomes" id="UP000790787">
    <property type="component" value="Chromosome 18"/>
</dbReference>
<evidence type="ECO:0000256" key="5">
    <source>
        <dbReference type="ARBA" id="ARBA00023004"/>
    </source>
</evidence>
<keyword evidence="5" id="KW-0408">Iron</keyword>
<gene>
    <name evidence="8" type="primary">LOC107780641</name>
</gene>
<keyword evidence="4" id="KW-0560">Oxidoreductase</keyword>
<dbReference type="KEGG" id="nta:107780641"/>
<evidence type="ECO:0000313" key="7">
    <source>
        <dbReference type="Proteomes" id="UP000790787"/>
    </source>
</evidence>
<reference evidence="8" key="2">
    <citation type="submission" date="2025-08" db="UniProtKB">
        <authorList>
            <consortium name="RefSeq"/>
        </authorList>
    </citation>
    <scope>IDENTIFICATION</scope>
    <source>
        <tissue evidence="8">Leaf</tissue>
    </source>
</reference>
<name>A0A1S3YWJ8_TOBAC</name>
<evidence type="ECO:0000256" key="6">
    <source>
        <dbReference type="SAM" id="Phobius"/>
    </source>
</evidence>
<keyword evidence="6" id="KW-0472">Membrane</keyword>
<accession>A0A1S3YWJ8</accession>
<evidence type="ECO:0000256" key="4">
    <source>
        <dbReference type="ARBA" id="ARBA00023002"/>
    </source>
</evidence>
<evidence type="ECO:0000256" key="3">
    <source>
        <dbReference type="ARBA" id="ARBA00022723"/>
    </source>
</evidence>
<dbReference type="OrthoDB" id="1470350at2759"/>
<feature type="transmembrane region" description="Helical" evidence="6">
    <location>
        <begin position="6"/>
        <end position="23"/>
    </location>
</feature>
<evidence type="ECO:0000256" key="1">
    <source>
        <dbReference type="ARBA" id="ARBA00001971"/>
    </source>
</evidence>
<dbReference type="RefSeq" id="XP_016456686.1">
    <property type="nucleotide sequence ID" value="XM_016601200.1"/>
</dbReference>
<comment type="similarity">
    <text evidence="2">Belongs to the cytochrome P450 family.</text>
</comment>
<dbReference type="GO" id="GO:0020037">
    <property type="term" value="F:heme binding"/>
    <property type="evidence" value="ECO:0007669"/>
    <property type="project" value="InterPro"/>
</dbReference>
<dbReference type="GO" id="GO:0016705">
    <property type="term" value="F:oxidoreductase activity, acting on paired donors, with incorporation or reduction of molecular oxygen"/>
    <property type="evidence" value="ECO:0007669"/>
    <property type="project" value="InterPro"/>
</dbReference>
<dbReference type="InterPro" id="IPR001128">
    <property type="entry name" value="Cyt_P450"/>
</dbReference>
<organism evidence="7 8">
    <name type="scientific">Nicotiana tabacum</name>
    <name type="common">Common tobacco</name>
    <dbReference type="NCBI Taxonomy" id="4097"/>
    <lineage>
        <taxon>Eukaryota</taxon>
        <taxon>Viridiplantae</taxon>
        <taxon>Streptophyta</taxon>
        <taxon>Embryophyta</taxon>
        <taxon>Tracheophyta</taxon>
        <taxon>Spermatophyta</taxon>
        <taxon>Magnoliopsida</taxon>
        <taxon>eudicotyledons</taxon>
        <taxon>Gunneridae</taxon>
        <taxon>Pentapetalae</taxon>
        <taxon>asterids</taxon>
        <taxon>lamiids</taxon>
        <taxon>Solanales</taxon>
        <taxon>Solanaceae</taxon>
        <taxon>Nicotianoideae</taxon>
        <taxon>Nicotianeae</taxon>
        <taxon>Nicotiana</taxon>
    </lineage>
</organism>
<keyword evidence="6" id="KW-0812">Transmembrane</keyword>
<dbReference type="PANTHER" id="PTHR24296">
    <property type="entry name" value="CYTOCHROME P450"/>
    <property type="match status" value="1"/>
</dbReference>
<keyword evidence="3" id="KW-0479">Metal-binding</keyword>
<keyword evidence="7" id="KW-1185">Reference proteome</keyword>
<dbReference type="Pfam" id="PF00067">
    <property type="entry name" value="p450"/>
    <property type="match status" value="2"/>
</dbReference>
<dbReference type="STRING" id="4097.A0A1S3YWJ8"/>
<dbReference type="Gene3D" id="1.10.630.10">
    <property type="entry name" value="Cytochrome P450"/>
    <property type="match status" value="2"/>
</dbReference>
<dbReference type="InterPro" id="IPR036396">
    <property type="entry name" value="Cyt_P450_sf"/>
</dbReference>
<dbReference type="GO" id="GO:0004497">
    <property type="term" value="F:monooxygenase activity"/>
    <property type="evidence" value="ECO:0007669"/>
    <property type="project" value="InterPro"/>
</dbReference>
<dbReference type="PaxDb" id="4097-A0A1S3YWJ8"/>
<protein>
    <submittedName>
        <fullName evidence="8">Cytochrome P450 94A2-like</fullName>
    </submittedName>
</protein>
<sequence length="331" mass="38111">MDVQLYYYLAFSLVAIFFNLLSISRKGQPYPKSFPLIGSSLEFIRNRHRIILWISENFDKLSTSTYLLEGPLGLNVIFTTNPSNVKHILKTRFNIYRKESTLTSALSDLFRKGLFLVDGAEWNSQRQFIRHDFNLKMFPAYIFVTEKELSRRLSPFLSTVAKGKTTIVELQDMFRRLTFDLACQLGFGFDPEYLLPSLPATPFADAYETAVKICIRRVNTLPLIWKATKKLFNTGQPSDAWGSDWADFRPERWLEKSAGNTGRNFTYPVFQAGPRTCLGKDIAIMQMKMVVTTVLKRFRVLPAEDNFSPNYDASMTSKMKGGFPVRILERH</sequence>
<proteinExistence type="inferred from homology"/>
<dbReference type="SUPFAM" id="SSF48264">
    <property type="entry name" value="Cytochrome P450"/>
    <property type="match status" value="1"/>
</dbReference>